<protein>
    <recommendedName>
        <fullName evidence="3">histidine kinase</fullName>
        <ecNumber evidence="3">2.7.13.3</ecNumber>
    </recommendedName>
</protein>
<keyword evidence="12" id="KW-0902">Two-component regulatory system</keyword>
<evidence type="ECO:0000256" key="10">
    <source>
        <dbReference type="ARBA" id="ARBA00022840"/>
    </source>
</evidence>
<dbReference type="Gene3D" id="1.10.287.130">
    <property type="match status" value="1"/>
</dbReference>
<evidence type="ECO:0000313" key="20">
    <source>
        <dbReference type="Proteomes" id="UP000596035"/>
    </source>
</evidence>
<keyword evidence="5" id="KW-0597">Phosphoprotein</keyword>
<evidence type="ECO:0000259" key="16">
    <source>
        <dbReference type="PROSITE" id="PS50885"/>
    </source>
</evidence>
<evidence type="ECO:0000256" key="8">
    <source>
        <dbReference type="ARBA" id="ARBA00022741"/>
    </source>
</evidence>
<evidence type="ECO:0000313" key="17">
    <source>
        <dbReference type="EMBL" id="ASB40571.1"/>
    </source>
</evidence>
<evidence type="ECO:0000256" key="7">
    <source>
        <dbReference type="ARBA" id="ARBA00022692"/>
    </source>
</evidence>
<keyword evidence="8" id="KW-0547">Nucleotide-binding</keyword>
<dbReference type="InterPro" id="IPR005467">
    <property type="entry name" value="His_kinase_dom"/>
</dbReference>
<dbReference type="PROSITE" id="PS50109">
    <property type="entry name" value="HIS_KIN"/>
    <property type="match status" value="1"/>
</dbReference>
<dbReference type="CDD" id="cd00075">
    <property type="entry name" value="HATPase"/>
    <property type="match status" value="1"/>
</dbReference>
<dbReference type="InterPro" id="IPR036890">
    <property type="entry name" value="HATPase_C_sf"/>
</dbReference>
<dbReference type="Gene3D" id="6.10.340.10">
    <property type="match status" value="1"/>
</dbReference>
<comment type="subcellular location">
    <subcellularLocation>
        <location evidence="2">Cell membrane</location>
        <topology evidence="2">Multi-pass membrane protein</topology>
    </subcellularLocation>
</comment>
<dbReference type="PANTHER" id="PTHR45528">
    <property type="entry name" value="SENSOR HISTIDINE KINASE CPXA"/>
    <property type="match status" value="1"/>
</dbReference>
<evidence type="ECO:0000256" key="3">
    <source>
        <dbReference type="ARBA" id="ARBA00012438"/>
    </source>
</evidence>
<keyword evidence="10" id="KW-0067">ATP-binding</keyword>
<evidence type="ECO:0000256" key="13">
    <source>
        <dbReference type="ARBA" id="ARBA00023136"/>
    </source>
</evidence>
<evidence type="ECO:0000259" key="15">
    <source>
        <dbReference type="PROSITE" id="PS50109"/>
    </source>
</evidence>
<reference evidence="18 20" key="3">
    <citation type="submission" date="2020-11" db="EMBL/GenBank/DDBJ databases">
        <title>Closed and high quality bacterial genomes of the OMM12 community.</title>
        <authorList>
            <person name="Marbouty M."/>
            <person name="Lamy-Besnier Q."/>
            <person name="Debarbieux L."/>
            <person name="Koszul R."/>
        </authorList>
    </citation>
    <scope>NUCLEOTIDE SEQUENCE [LARGE SCALE GENOMIC DNA]</scope>
    <source>
        <strain evidence="18 20">KB18</strain>
    </source>
</reference>
<feature type="transmembrane region" description="Helical" evidence="14">
    <location>
        <begin position="160"/>
        <end position="186"/>
    </location>
</feature>
<evidence type="ECO:0000256" key="14">
    <source>
        <dbReference type="SAM" id="Phobius"/>
    </source>
</evidence>
<keyword evidence="11 14" id="KW-1133">Transmembrane helix</keyword>
<dbReference type="PANTHER" id="PTHR45528:SF1">
    <property type="entry name" value="SENSOR HISTIDINE KINASE CPXA"/>
    <property type="match status" value="1"/>
</dbReference>
<dbReference type="InterPro" id="IPR036097">
    <property type="entry name" value="HisK_dim/P_sf"/>
</dbReference>
<keyword evidence="6" id="KW-0808">Transferase</keyword>
<dbReference type="EC" id="2.7.13.3" evidence="3"/>
<keyword evidence="4" id="KW-1003">Cell membrane</keyword>
<proteinExistence type="predicted"/>
<accession>A0A1Z2XQ90</accession>
<dbReference type="PROSITE" id="PS50885">
    <property type="entry name" value="HAMP"/>
    <property type="match status" value="1"/>
</dbReference>
<dbReference type="GO" id="GO:0005524">
    <property type="term" value="F:ATP binding"/>
    <property type="evidence" value="ECO:0007669"/>
    <property type="project" value="UniProtKB-KW"/>
</dbReference>
<keyword evidence="9 18" id="KW-0418">Kinase</keyword>
<feature type="domain" description="HAMP" evidence="16">
    <location>
        <begin position="188"/>
        <end position="240"/>
    </location>
</feature>
<dbReference type="Pfam" id="PF00512">
    <property type="entry name" value="HisKA"/>
    <property type="match status" value="1"/>
</dbReference>
<dbReference type="SUPFAM" id="SSF47384">
    <property type="entry name" value="Homodimeric domain of signal transducing histidine kinase"/>
    <property type="match status" value="1"/>
</dbReference>
<reference evidence="17" key="1">
    <citation type="journal article" date="2017" name="Genome Announc.">
        <title>High-Quality Whole-Genome Sequences of the Oligo-Mouse-Microbiota Bacterial Community.</title>
        <authorList>
            <person name="Garzetti D."/>
            <person name="Brugiroux S."/>
            <person name="Bunk B."/>
            <person name="Pukall R."/>
            <person name="McCoy K.D."/>
            <person name="Macpherson A.J."/>
            <person name="Stecher B."/>
        </authorList>
    </citation>
    <scope>NUCLEOTIDE SEQUENCE</scope>
    <source>
        <strain evidence="17">KB18</strain>
    </source>
</reference>
<evidence type="ECO:0000256" key="1">
    <source>
        <dbReference type="ARBA" id="ARBA00000085"/>
    </source>
</evidence>
<dbReference type="SMART" id="SM00304">
    <property type="entry name" value="HAMP"/>
    <property type="match status" value="1"/>
</dbReference>
<dbReference type="SMART" id="SM00387">
    <property type="entry name" value="HATPase_c"/>
    <property type="match status" value="1"/>
</dbReference>
<keyword evidence="19" id="KW-1185">Reference proteome</keyword>
<evidence type="ECO:0000313" key="18">
    <source>
        <dbReference type="EMBL" id="QQR29851.1"/>
    </source>
</evidence>
<dbReference type="AlphaFoldDB" id="A0A1Z2XQ90"/>
<evidence type="ECO:0000256" key="4">
    <source>
        <dbReference type="ARBA" id="ARBA00022475"/>
    </source>
</evidence>
<feature type="transmembrane region" description="Helical" evidence="14">
    <location>
        <begin position="12"/>
        <end position="33"/>
    </location>
</feature>
<dbReference type="RefSeq" id="WP_066533772.1">
    <property type="nucleotide sequence ID" value="NZ_CP021422.1"/>
</dbReference>
<dbReference type="SUPFAM" id="SSF158472">
    <property type="entry name" value="HAMP domain-like"/>
    <property type="match status" value="1"/>
</dbReference>
<keyword evidence="7 14" id="KW-0812">Transmembrane</keyword>
<dbReference type="Proteomes" id="UP000196710">
    <property type="component" value="Chromosome"/>
</dbReference>
<evidence type="ECO:0000256" key="5">
    <source>
        <dbReference type="ARBA" id="ARBA00022553"/>
    </source>
</evidence>
<evidence type="ECO:0000256" key="12">
    <source>
        <dbReference type="ARBA" id="ARBA00023012"/>
    </source>
</evidence>
<dbReference type="EMBL" id="CP065321">
    <property type="protein sequence ID" value="QQR29851.1"/>
    <property type="molecule type" value="Genomic_DNA"/>
</dbReference>
<dbReference type="Gene3D" id="3.30.565.10">
    <property type="entry name" value="Histidine kinase-like ATPase, C-terminal domain"/>
    <property type="match status" value="1"/>
</dbReference>
<sequence>MKKLKIFPKTFLYTLGLMLIIVLLSHALIYFLMPRAYNYQQEKTLEADANALADKIISATPDERVTCVTDFAAKWNSNVTITYDDFSFTVDLLKAEPGAPPNSNGKSDFTIIADTTEDGLKITLANNPYGGADFFRVEQVFAGGTGSLTATVSRQHIEDAVGAVLMILPFTAVLCVVISVAFALAYSKMFTRPIKQISATTEQMQSLKPDVRCKTDTQDEIGMLAENVNNLYQSLLAAFAQQIKFLRAASHELKTPVTAVSAMLENMILNVGKYKDRDTYLAKCKDLTDRLALMIKEILDASKAEFAGNQECTDFPIAEAIRAVIEPYQIIAKAKGLTMNVNLDETDTVHLPRGMIEKVISNILANAVSYTKPNGIIIVSCSGQKLVVENECTPIPPEHLAHIFEPFYRPDYGRNRATGGNGLGLYLVATILKSLDIPFTFSPSENMTGMSFEINF</sequence>
<dbReference type="CDD" id="cd00082">
    <property type="entry name" value="HisKA"/>
    <property type="match status" value="1"/>
</dbReference>
<organism evidence="18 20">
    <name type="scientific">Acutalibacter muris</name>
    <dbReference type="NCBI Taxonomy" id="1796620"/>
    <lineage>
        <taxon>Bacteria</taxon>
        <taxon>Bacillati</taxon>
        <taxon>Bacillota</taxon>
        <taxon>Clostridia</taxon>
        <taxon>Eubacteriales</taxon>
        <taxon>Acutalibacteraceae</taxon>
        <taxon>Acutalibacter</taxon>
    </lineage>
</organism>
<dbReference type="InterPro" id="IPR003594">
    <property type="entry name" value="HATPase_dom"/>
</dbReference>
<dbReference type="GO" id="GO:0005886">
    <property type="term" value="C:plasma membrane"/>
    <property type="evidence" value="ECO:0007669"/>
    <property type="project" value="UniProtKB-SubCell"/>
</dbReference>
<name>A0A1Z2XQ90_9FIRM</name>
<dbReference type="GO" id="GO:0000155">
    <property type="term" value="F:phosphorelay sensor kinase activity"/>
    <property type="evidence" value="ECO:0007669"/>
    <property type="project" value="InterPro"/>
</dbReference>
<dbReference type="EMBL" id="CP021422">
    <property type="protein sequence ID" value="ASB40571.1"/>
    <property type="molecule type" value="Genomic_DNA"/>
</dbReference>
<dbReference type="InterPro" id="IPR003660">
    <property type="entry name" value="HAMP_dom"/>
</dbReference>
<dbReference type="Pfam" id="PF00672">
    <property type="entry name" value="HAMP"/>
    <property type="match status" value="1"/>
</dbReference>
<dbReference type="Proteomes" id="UP000596035">
    <property type="component" value="Chromosome"/>
</dbReference>
<feature type="domain" description="Histidine kinase" evidence="15">
    <location>
        <begin position="248"/>
        <end position="456"/>
    </location>
</feature>
<evidence type="ECO:0000256" key="6">
    <source>
        <dbReference type="ARBA" id="ARBA00022679"/>
    </source>
</evidence>
<gene>
    <name evidence="17" type="ORF">ADH66_07810</name>
    <name evidence="18" type="ORF">I5Q82_17850</name>
</gene>
<dbReference type="InterPro" id="IPR003661">
    <property type="entry name" value="HisK_dim/P_dom"/>
</dbReference>
<dbReference type="KEGG" id="amur:ADH66_07810"/>
<evidence type="ECO:0000256" key="9">
    <source>
        <dbReference type="ARBA" id="ARBA00022777"/>
    </source>
</evidence>
<reference evidence="19" key="2">
    <citation type="submission" date="2017-05" db="EMBL/GenBank/DDBJ databases">
        <title>Improved OligoMM genomes.</title>
        <authorList>
            <person name="Garzetti D."/>
        </authorList>
    </citation>
    <scope>NUCLEOTIDE SEQUENCE [LARGE SCALE GENOMIC DNA]</scope>
    <source>
        <strain evidence="19">KB18</strain>
    </source>
</reference>
<dbReference type="InterPro" id="IPR050398">
    <property type="entry name" value="HssS/ArlS-like"/>
</dbReference>
<dbReference type="SMART" id="SM00388">
    <property type="entry name" value="HisKA"/>
    <property type="match status" value="1"/>
</dbReference>
<dbReference type="SUPFAM" id="SSF55874">
    <property type="entry name" value="ATPase domain of HSP90 chaperone/DNA topoisomerase II/histidine kinase"/>
    <property type="match status" value="1"/>
</dbReference>
<evidence type="ECO:0000256" key="11">
    <source>
        <dbReference type="ARBA" id="ARBA00022989"/>
    </source>
</evidence>
<evidence type="ECO:0000313" key="19">
    <source>
        <dbReference type="Proteomes" id="UP000196710"/>
    </source>
</evidence>
<dbReference type="CDD" id="cd06225">
    <property type="entry name" value="HAMP"/>
    <property type="match status" value="1"/>
</dbReference>
<comment type="catalytic activity">
    <reaction evidence="1">
        <text>ATP + protein L-histidine = ADP + protein N-phospho-L-histidine.</text>
        <dbReference type="EC" id="2.7.13.3"/>
    </reaction>
</comment>
<keyword evidence="13 14" id="KW-0472">Membrane</keyword>
<evidence type="ECO:0000256" key="2">
    <source>
        <dbReference type="ARBA" id="ARBA00004651"/>
    </source>
</evidence>
<dbReference type="Pfam" id="PF02518">
    <property type="entry name" value="HATPase_c"/>
    <property type="match status" value="1"/>
</dbReference>